<evidence type="ECO:0000256" key="8">
    <source>
        <dbReference type="ARBA" id="ARBA00023136"/>
    </source>
</evidence>
<evidence type="ECO:0000256" key="6">
    <source>
        <dbReference type="ARBA" id="ARBA00022989"/>
    </source>
</evidence>
<dbReference type="InterPro" id="IPR004240">
    <property type="entry name" value="EMP70"/>
</dbReference>
<keyword evidence="7" id="KW-0333">Golgi apparatus</keyword>
<dbReference type="EMBL" id="JBJKFK010000641">
    <property type="protein sequence ID" value="KAL3315908.1"/>
    <property type="molecule type" value="Genomic_DNA"/>
</dbReference>
<feature type="signal peptide" evidence="9">
    <location>
        <begin position="1"/>
        <end position="21"/>
    </location>
</feature>
<protein>
    <recommendedName>
        <fullName evidence="9">Transmembrane 9 superfamily member</fullName>
    </recommendedName>
</protein>
<evidence type="ECO:0000256" key="1">
    <source>
        <dbReference type="ARBA" id="ARBA00004141"/>
    </source>
</evidence>
<evidence type="ECO:0000256" key="5">
    <source>
        <dbReference type="ARBA" id="ARBA00022729"/>
    </source>
</evidence>
<comment type="subcellular location">
    <subcellularLocation>
        <location evidence="2">Golgi apparatus</location>
    </subcellularLocation>
    <subcellularLocation>
        <location evidence="1">Membrane</location>
        <topology evidence="1">Multi-pass membrane protein</topology>
    </subcellularLocation>
</comment>
<evidence type="ECO:0000313" key="11">
    <source>
        <dbReference type="Proteomes" id="UP001626550"/>
    </source>
</evidence>
<comment type="caution">
    <text evidence="10">The sequence shown here is derived from an EMBL/GenBank/DDBJ whole genome shotgun (WGS) entry which is preliminary data.</text>
</comment>
<evidence type="ECO:0000256" key="7">
    <source>
        <dbReference type="ARBA" id="ARBA00023034"/>
    </source>
</evidence>
<keyword evidence="5 9" id="KW-0732">Signal</keyword>
<keyword evidence="4 9" id="KW-0812">Transmembrane</keyword>
<evidence type="ECO:0000313" key="10">
    <source>
        <dbReference type="EMBL" id="KAL3315908.1"/>
    </source>
</evidence>
<name>A0ABD2Q8N0_9PLAT</name>
<evidence type="ECO:0000256" key="9">
    <source>
        <dbReference type="RuleBase" id="RU363079"/>
    </source>
</evidence>
<keyword evidence="11" id="KW-1185">Reference proteome</keyword>
<evidence type="ECO:0000256" key="4">
    <source>
        <dbReference type="ARBA" id="ARBA00022692"/>
    </source>
</evidence>
<evidence type="ECO:0000256" key="2">
    <source>
        <dbReference type="ARBA" id="ARBA00004555"/>
    </source>
</evidence>
<gene>
    <name evidence="10" type="primary">TM9SF4</name>
    <name evidence="10" type="ORF">Ciccas_005453</name>
</gene>
<feature type="transmembrane region" description="Helical" evidence="9">
    <location>
        <begin position="322"/>
        <end position="351"/>
    </location>
</feature>
<dbReference type="GO" id="GO:0005794">
    <property type="term" value="C:Golgi apparatus"/>
    <property type="evidence" value="ECO:0007669"/>
    <property type="project" value="UniProtKB-SubCell"/>
</dbReference>
<comment type="similarity">
    <text evidence="3 9">Belongs to the nonaspanin (TM9SF) (TC 9.A.2) family.</text>
</comment>
<evidence type="ECO:0000256" key="3">
    <source>
        <dbReference type="ARBA" id="ARBA00005227"/>
    </source>
</evidence>
<proteinExistence type="inferred from homology"/>
<dbReference type="AlphaFoldDB" id="A0ABD2Q8N0"/>
<reference evidence="10 11" key="1">
    <citation type="submission" date="2024-11" db="EMBL/GenBank/DDBJ databases">
        <title>Adaptive evolution of stress response genes in parasites aligns with host niche diversity.</title>
        <authorList>
            <person name="Hahn C."/>
            <person name="Resl P."/>
        </authorList>
    </citation>
    <scope>NUCLEOTIDE SEQUENCE [LARGE SCALE GENOMIC DNA]</scope>
    <source>
        <strain evidence="10">EGGRZ-B1_66</strain>
        <tissue evidence="10">Body</tissue>
    </source>
</reference>
<feature type="transmembrane region" description="Helical" evidence="9">
    <location>
        <begin position="259"/>
        <end position="281"/>
    </location>
</feature>
<sequence length="364" mass="41513">MHAIFFYFASFLLLSLQESAAIYVPGITPTEFSQNDPVEIDALKLFSSKTQLPFDYYTLRFCEPKEQVRYEPENIGSILRGDRMVNTPYEVKMGVNSACNILCELSYSAKKAERLQQFIKDGYFAYLSADDLPSASRFVAANSNKPHFTHGYPIGYMDDGKAFIHNHLIFQMKHHNVGNGKYRLVGFEIIPQSIANSQIVNYNKDKKTCSGVKRGTGQKQELKSDYVLFTYEVVWAESEIKWASRWDIFLSSENTQIHWLSILNSLLIIVFLSGAVAMILLRALKKDIAKYNRDEEAEDILEETGWKLVHGDVFRPPRFPRLLVVILGSGVQIFLMVFVVICEYIFMLIIFSSFVHAGNGITCV</sequence>
<dbReference type="PANTHER" id="PTHR10766">
    <property type="entry name" value="TRANSMEMBRANE 9 SUPERFAMILY PROTEIN"/>
    <property type="match status" value="1"/>
</dbReference>
<dbReference type="Pfam" id="PF02990">
    <property type="entry name" value="EMP70"/>
    <property type="match status" value="1"/>
</dbReference>
<dbReference type="Proteomes" id="UP001626550">
    <property type="component" value="Unassembled WGS sequence"/>
</dbReference>
<keyword evidence="8 9" id="KW-0472">Membrane</keyword>
<dbReference type="GO" id="GO:0016020">
    <property type="term" value="C:membrane"/>
    <property type="evidence" value="ECO:0007669"/>
    <property type="project" value="UniProtKB-SubCell"/>
</dbReference>
<dbReference type="PANTHER" id="PTHR10766:SF55">
    <property type="entry name" value="TRANSMEMBRANE 9 SUPERFAMILY MEMBER 4"/>
    <property type="match status" value="1"/>
</dbReference>
<keyword evidence="6 9" id="KW-1133">Transmembrane helix</keyword>
<accession>A0ABD2Q8N0</accession>
<organism evidence="10 11">
    <name type="scientific">Cichlidogyrus casuarinus</name>
    <dbReference type="NCBI Taxonomy" id="1844966"/>
    <lineage>
        <taxon>Eukaryota</taxon>
        <taxon>Metazoa</taxon>
        <taxon>Spiralia</taxon>
        <taxon>Lophotrochozoa</taxon>
        <taxon>Platyhelminthes</taxon>
        <taxon>Monogenea</taxon>
        <taxon>Monopisthocotylea</taxon>
        <taxon>Dactylogyridea</taxon>
        <taxon>Ancyrocephalidae</taxon>
        <taxon>Cichlidogyrus</taxon>
    </lineage>
</organism>
<comment type="caution">
    <text evidence="9">Lacks conserved residue(s) required for the propagation of feature annotation.</text>
</comment>
<feature type="chain" id="PRO_5044529320" description="Transmembrane 9 superfamily member" evidence="9">
    <location>
        <begin position="22"/>
        <end position="364"/>
    </location>
</feature>